<dbReference type="EMBL" id="FR823393">
    <property type="protein sequence ID" value="CBZ55801.1"/>
    <property type="molecule type" value="Genomic_DNA"/>
</dbReference>
<dbReference type="InterPro" id="IPR009071">
    <property type="entry name" value="HMG_box_dom"/>
</dbReference>
<dbReference type="PANTHER" id="PTHR48112">
    <property type="entry name" value="HIGH MOBILITY GROUP PROTEIN DSP1"/>
    <property type="match status" value="1"/>
</dbReference>
<dbReference type="SMART" id="SM00398">
    <property type="entry name" value="HMG"/>
    <property type="match status" value="1"/>
</dbReference>
<evidence type="ECO:0000313" key="5">
    <source>
        <dbReference type="EMBL" id="CBZ55801.1"/>
    </source>
</evidence>
<evidence type="ECO:0000256" key="3">
    <source>
        <dbReference type="SAM" id="MobiDB-lite"/>
    </source>
</evidence>
<gene>
    <name evidence="5" type="ORF">NCLIV_062270</name>
</gene>
<keyword evidence="6" id="KW-1185">Reference proteome</keyword>
<evidence type="ECO:0000256" key="2">
    <source>
        <dbReference type="PROSITE-ProRule" id="PRU00267"/>
    </source>
</evidence>
<dbReference type="GO" id="GO:0005634">
    <property type="term" value="C:nucleus"/>
    <property type="evidence" value="ECO:0007669"/>
    <property type="project" value="UniProtKB-UniRule"/>
</dbReference>
<dbReference type="Gene3D" id="1.10.30.10">
    <property type="entry name" value="High mobility group box domain"/>
    <property type="match status" value="1"/>
</dbReference>
<keyword evidence="2" id="KW-0539">Nucleus</keyword>
<organism evidence="5 6">
    <name type="scientific">Neospora caninum (strain Liverpool)</name>
    <dbReference type="NCBI Taxonomy" id="572307"/>
    <lineage>
        <taxon>Eukaryota</taxon>
        <taxon>Sar</taxon>
        <taxon>Alveolata</taxon>
        <taxon>Apicomplexa</taxon>
        <taxon>Conoidasida</taxon>
        <taxon>Coccidia</taxon>
        <taxon>Eucoccidiorida</taxon>
        <taxon>Eimeriorina</taxon>
        <taxon>Sarcocystidae</taxon>
        <taxon>Neospora</taxon>
    </lineage>
</organism>
<feature type="region of interest" description="Disordered" evidence="3">
    <location>
        <begin position="70"/>
        <end position="106"/>
    </location>
</feature>
<feature type="compositionally biased region" description="Basic and acidic residues" evidence="3">
    <location>
        <begin position="70"/>
        <end position="95"/>
    </location>
</feature>
<dbReference type="Pfam" id="PF09011">
    <property type="entry name" value="HMG_box_2"/>
    <property type="match status" value="1"/>
</dbReference>
<evidence type="ECO:0000256" key="1">
    <source>
        <dbReference type="ARBA" id="ARBA00023125"/>
    </source>
</evidence>
<feature type="compositionally biased region" description="Basic residues" evidence="3">
    <location>
        <begin position="265"/>
        <end position="280"/>
    </location>
</feature>
<feature type="domain" description="HMG box" evidence="4">
    <location>
        <begin position="12"/>
        <end position="86"/>
    </location>
</feature>
<dbReference type="eggNOG" id="KOG0381">
    <property type="taxonomic scope" value="Eukaryota"/>
</dbReference>
<name>F0VQ04_NEOCL</name>
<dbReference type="Proteomes" id="UP000007494">
    <property type="component" value="Chromosome XII"/>
</dbReference>
<dbReference type="InterPro" id="IPR036910">
    <property type="entry name" value="HMG_box_dom_sf"/>
</dbReference>
<evidence type="ECO:0000313" key="6">
    <source>
        <dbReference type="Proteomes" id="UP000007494"/>
    </source>
</evidence>
<dbReference type="InterPro" id="IPR050342">
    <property type="entry name" value="HMGB"/>
</dbReference>
<dbReference type="RefSeq" id="XP_003885827.1">
    <property type="nucleotide sequence ID" value="XM_003885778.1"/>
</dbReference>
<dbReference type="GeneID" id="13441232"/>
<proteinExistence type="predicted"/>
<evidence type="ECO:0000259" key="4">
    <source>
        <dbReference type="PROSITE" id="PS50118"/>
    </source>
</evidence>
<dbReference type="OMA" id="LMQEDVF"/>
<accession>F0VQ04</accession>
<reference evidence="6" key="1">
    <citation type="journal article" date="2012" name="PLoS Pathog.">
        <title>Comparative genomics of the apicomplexan parasites Toxoplasma gondii and Neospora caninum: Coccidia differing in host range and transmission strategy.</title>
        <authorList>
            <person name="Reid A.J."/>
            <person name="Vermont S.J."/>
            <person name="Cotton J.A."/>
            <person name="Harris D."/>
            <person name="Hill-Cawthorne G.A."/>
            <person name="Konen-Waisman S."/>
            <person name="Latham S.M."/>
            <person name="Mourier T."/>
            <person name="Norton R."/>
            <person name="Quail M.A."/>
            <person name="Sanders M."/>
            <person name="Shanmugam D."/>
            <person name="Sohal A."/>
            <person name="Wasmuth J.D."/>
            <person name="Brunk B."/>
            <person name="Grigg M.E."/>
            <person name="Howard J.C."/>
            <person name="Parkinson J."/>
            <person name="Roos D.S."/>
            <person name="Trees A.J."/>
            <person name="Berriman M."/>
            <person name="Pain A."/>
            <person name="Wastling J.M."/>
        </authorList>
    </citation>
    <scope>NUCLEOTIDE SEQUENCE [LARGE SCALE GENOMIC DNA]</scope>
    <source>
        <strain evidence="6">Liverpool</strain>
    </source>
</reference>
<sequence length="298" mass="33473">MAAEEKISAEKPRAPPSAYFLFLQKEHASIRQQLAQESGRDRIPLAEVQKAVSERWKSLSSAEREAYNEEARLRKQEHQQQVLRRDKEIRERATGDQKNPSYKRSLPDAADLFPQARVNKIVKLDTSRARVTAVAARTMNLAMMLSYSLNVLCQVLALRRFAVLADSCRSGRSTLMQEDVFSMIRQGGADLAILQGVLYALDTDDSSDDDGLMDLASGTDDSFYNSTSADTVADHQTENKKRRLPNVLNDDGAYRVENVKSTRPTNRKRVLPMKGRKKPSGSKGLQCADISSFFSRTR</sequence>
<dbReference type="VEuPathDB" id="ToxoDB:NCLIV_062270"/>
<feature type="DNA-binding region" description="HMG box" evidence="2">
    <location>
        <begin position="12"/>
        <end position="86"/>
    </location>
</feature>
<dbReference type="FunCoup" id="F0VQ04">
    <property type="interactions" value="20"/>
</dbReference>
<dbReference type="PROSITE" id="PS50118">
    <property type="entry name" value="HMG_BOX_2"/>
    <property type="match status" value="1"/>
</dbReference>
<dbReference type="GO" id="GO:0003677">
    <property type="term" value="F:DNA binding"/>
    <property type="evidence" value="ECO:0007669"/>
    <property type="project" value="UniProtKB-UniRule"/>
</dbReference>
<dbReference type="SUPFAM" id="SSF47095">
    <property type="entry name" value="HMG-box"/>
    <property type="match status" value="1"/>
</dbReference>
<keyword evidence="1 2" id="KW-0238">DNA-binding</keyword>
<dbReference type="AlphaFoldDB" id="F0VQ04"/>
<dbReference type="InParanoid" id="F0VQ04"/>
<dbReference type="OrthoDB" id="498543at2759"/>
<feature type="region of interest" description="Disordered" evidence="3">
    <location>
        <begin position="261"/>
        <end position="285"/>
    </location>
</feature>
<protein>
    <submittedName>
        <fullName evidence="5">Putative high mobility group (HMG)box domain-containing protein</fullName>
    </submittedName>
</protein>